<dbReference type="HOGENOM" id="CLU_2509885_0_0_4"/>
<evidence type="ECO:0000313" key="1">
    <source>
        <dbReference type="EMBL" id="ABM39689.1"/>
    </source>
</evidence>
<organism evidence="1 2">
    <name type="scientific">Polaromonas naphthalenivorans (strain CJ2)</name>
    <dbReference type="NCBI Taxonomy" id="365044"/>
    <lineage>
        <taxon>Bacteria</taxon>
        <taxon>Pseudomonadati</taxon>
        <taxon>Pseudomonadota</taxon>
        <taxon>Betaproteobacteria</taxon>
        <taxon>Burkholderiales</taxon>
        <taxon>Comamonadaceae</taxon>
        <taxon>Polaromonas</taxon>
    </lineage>
</organism>
<dbReference type="EMBL" id="CP000530">
    <property type="protein sequence ID" value="ABM39689.1"/>
    <property type="molecule type" value="Genomic_DNA"/>
</dbReference>
<geneLocation type="plasmid" evidence="1 2">
    <name>pPNAP01</name>
</geneLocation>
<name>A1VVL1_POLNA</name>
<gene>
    <name evidence="1" type="ordered locus">Pnap_4411</name>
</gene>
<keyword evidence="1" id="KW-0614">Plasmid</keyword>
<dbReference type="AlphaFoldDB" id="A1VVL1"/>
<proteinExistence type="predicted"/>
<dbReference type="KEGG" id="pna:Pnap_4411"/>
<keyword evidence="2" id="KW-1185">Reference proteome</keyword>
<sequence>MTAFQEIGMSDSVFEVLRAAVGMARAEQVQRLATLKLKLLEVFPGRQEDIASAIAFWAAHARMNRSGADQGLSLAEAKRLASTPA</sequence>
<evidence type="ECO:0000313" key="2">
    <source>
        <dbReference type="Proteomes" id="UP000000644"/>
    </source>
</evidence>
<protein>
    <submittedName>
        <fullName evidence="1">Uncharacterized protein</fullName>
    </submittedName>
</protein>
<accession>A1VVL1</accession>
<reference evidence="2" key="1">
    <citation type="journal article" date="2009" name="Environ. Microbiol.">
        <title>The genome of Polaromonas naphthalenivorans strain CJ2, isolated from coal tar-contaminated sediment, reveals physiological and metabolic versatility and evolution through extensive horizontal gene transfer.</title>
        <authorList>
            <person name="Yagi J.M."/>
            <person name="Sims D."/>
            <person name="Brettin T."/>
            <person name="Bruce D."/>
            <person name="Madsen E.L."/>
        </authorList>
    </citation>
    <scope>NUCLEOTIDE SEQUENCE [LARGE SCALE GENOMIC DNA]</scope>
    <source>
        <strain evidence="2">CJ2</strain>
        <plasmid evidence="2">Plasmid pPNAP01</plasmid>
    </source>
</reference>
<dbReference type="Proteomes" id="UP000000644">
    <property type="component" value="Plasmid pPNAP01"/>
</dbReference>